<dbReference type="Proteomes" id="UP001190700">
    <property type="component" value="Unassembled WGS sequence"/>
</dbReference>
<feature type="region of interest" description="Disordered" evidence="1">
    <location>
        <begin position="33"/>
        <end position="66"/>
    </location>
</feature>
<comment type="caution">
    <text evidence="2">The sequence shown here is derived from an EMBL/GenBank/DDBJ whole genome shotgun (WGS) entry which is preliminary data.</text>
</comment>
<gene>
    <name evidence="2" type="ORF">CYMTET_17630</name>
</gene>
<keyword evidence="3" id="KW-1185">Reference proteome</keyword>
<dbReference type="AlphaFoldDB" id="A0AAE0GA71"/>
<sequence length="66" mass="7750">MTWRVNSLGGTADNWVHLQRTIVRQEWRKEAMQTEAVEQKDGAGRQEEHGQGQMPSRMKKDRRPQC</sequence>
<accession>A0AAE0GA71</accession>
<name>A0AAE0GA71_9CHLO</name>
<proteinExistence type="predicted"/>
<evidence type="ECO:0000256" key="1">
    <source>
        <dbReference type="SAM" id="MobiDB-lite"/>
    </source>
</evidence>
<protein>
    <submittedName>
        <fullName evidence="2">Uncharacterized protein</fullName>
    </submittedName>
</protein>
<reference evidence="2 3" key="1">
    <citation type="journal article" date="2015" name="Genome Biol. Evol.">
        <title>Comparative Genomics of a Bacterivorous Green Alga Reveals Evolutionary Causalities and Consequences of Phago-Mixotrophic Mode of Nutrition.</title>
        <authorList>
            <person name="Burns J.A."/>
            <person name="Paasch A."/>
            <person name="Narechania A."/>
            <person name="Kim E."/>
        </authorList>
    </citation>
    <scope>NUCLEOTIDE SEQUENCE [LARGE SCALE GENOMIC DNA]</scope>
    <source>
        <strain evidence="2 3">PLY_AMNH</strain>
    </source>
</reference>
<evidence type="ECO:0000313" key="3">
    <source>
        <dbReference type="Proteomes" id="UP001190700"/>
    </source>
</evidence>
<dbReference type="EMBL" id="LGRX02007877">
    <property type="protein sequence ID" value="KAK3274185.1"/>
    <property type="molecule type" value="Genomic_DNA"/>
</dbReference>
<evidence type="ECO:0000313" key="2">
    <source>
        <dbReference type="EMBL" id="KAK3274185.1"/>
    </source>
</evidence>
<feature type="compositionally biased region" description="Basic residues" evidence="1">
    <location>
        <begin position="57"/>
        <end position="66"/>
    </location>
</feature>
<feature type="compositionally biased region" description="Basic and acidic residues" evidence="1">
    <location>
        <begin position="33"/>
        <end position="50"/>
    </location>
</feature>
<organism evidence="2 3">
    <name type="scientific">Cymbomonas tetramitiformis</name>
    <dbReference type="NCBI Taxonomy" id="36881"/>
    <lineage>
        <taxon>Eukaryota</taxon>
        <taxon>Viridiplantae</taxon>
        <taxon>Chlorophyta</taxon>
        <taxon>Pyramimonadophyceae</taxon>
        <taxon>Pyramimonadales</taxon>
        <taxon>Pyramimonadaceae</taxon>
        <taxon>Cymbomonas</taxon>
    </lineage>
</organism>